<dbReference type="InterPro" id="IPR010736">
    <property type="entry name" value="SHIPPO-rpt"/>
</dbReference>
<dbReference type="EMBL" id="OZ020110">
    <property type="protein sequence ID" value="CAK9262835.1"/>
    <property type="molecule type" value="Genomic_DNA"/>
</dbReference>
<feature type="region of interest" description="Disordered" evidence="1">
    <location>
        <begin position="106"/>
        <end position="177"/>
    </location>
</feature>
<dbReference type="Proteomes" id="UP001497444">
    <property type="component" value="Chromosome 15"/>
</dbReference>
<dbReference type="PANTHER" id="PTHR21580">
    <property type="entry name" value="SHIPPO-1-RELATED"/>
    <property type="match status" value="1"/>
</dbReference>
<keyword evidence="3" id="KW-1185">Reference proteome</keyword>
<dbReference type="Pfam" id="PF07004">
    <property type="entry name" value="SHIPPO-rpt"/>
    <property type="match status" value="6"/>
</dbReference>
<accession>A0ABP0W7P0</accession>
<dbReference type="PANTHER" id="PTHR21580:SF28">
    <property type="entry name" value="BOREALIN N-TERMINAL DOMAIN-CONTAINING PROTEIN-RELATED"/>
    <property type="match status" value="1"/>
</dbReference>
<gene>
    <name evidence="2" type="ORF">CSSPJE1EN1_LOCUS8313</name>
</gene>
<evidence type="ECO:0000256" key="1">
    <source>
        <dbReference type="SAM" id="MobiDB-lite"/>
    </source>
</evidence>
<protein>
    <submittedName>
        <fullName evidence="2">Uncharacterized protein</fullName>
    </submittedName>
</protein>
<evidence type="ECO:0000313" key="2">
    <source>
        <dbReference type="EMBL" id="CAK9262835.1"/>
    </source>
</evidence>
<feature type="compositionally biased region" description="Polar residues" evidence="1">
    <location>
        <begin position="153"/>
        <end position="169"/>
    </location>
</feature>
<name>A0ABP0W7P0_9BRYO</name>
<proteinExistence type="predicted"/>
<sequence>MDPTWYKDFIPGPGTYQLNYNLVNPTSPLHTFGERTNIWFDYDRPGPGTYNVRKDESSGPKFTMADKFQRPPGLDVPGPGTYYASIKQTHKTNPAYTMGYPWSPDHDHGIPGPGTYDLRGEASGPSYSLGAKFRDRISDSPGPGHYSPLRPSSAPSYSMGQHLWQSRPNTPGPGTYNVRSNNMQGPLFSMGKRFYRLRDKPTERRVLHVKFMNVISFVVIMDDKE</sequence>
<dbReference type="InterPro" id="IPR051291">
    <property type="entry name" value="CIMAP"/>
</dbReference>
<organism evidence="2 3">
    <name type="scientific">Sphagnum jensenii</name>
    <dbReference type="NCBI Taxonomy" id="128206"/>
    <lineage>
        <taxon>Eukaryota</taxon>
        <taxon>Viridiplantae</taxon>
        <taxon>Streptophyta</taxon>
        <taxon>Embryophyta</taxon>
        <taxon>Bryophyta</taxon>
        <taxon>Sphagnophytina</taxon>
        <taxon>Sphagnopsida</taxon>
        <taxon>Sphagnales</taxon>
        <taxon>Sphagnaceae</taxon>
        <taxon>Sphagnum</taxon>
    </lineage>
</organism>
<evidence type="ECO:0000313" key="3">
    <source>
        <dbReference type="Proteomes" id="UP001497444"/>
    </source>
</evidence>
<reference evidence="2" key="1">
    <citation type="submission" date="2024-02" db="EMBL/GenBank/DDBJ databases">
        <authorList>
            <consortium name="ELIXIR-Norway"/>
            <consortium name="Elixir Norway"/>
        </authorList>
    </citation>
    <scope>NUCLEOTIDE SEQUENCE</scope>
</reference>